<feature type="transmembrane region" description="Helical" evidence="1">
    <location>
        <begin position="85"/>
        <end position="104"/>
    </location>
</feature>
<sequence length="105" mass="11482">MSDEKSIRREGWTEVVLFLLVTVVISFVWVTNGMHVSYLASIFGLGVGLSVYFVDRLSLRPLIELPVVLVLCILLSMFVVEEALISGAVAACVAITAAKAYDVYL</sequence>
<accession>A0A4V1FX68</accession>
<name>A0A4V1FX68_9EURY</name>
<organism evidence="2 3">
    <name type="scientific">Natrinema versiforme</name>
    <dbReference type="NCBI Taxonomy" id="88724"/>
    <lineage>
        <taxon>Archaea</taxon>
        <taxon>Methanobacteriati</taxon>
        <taxon>Methanobacteriota</taxon>
        <taxon>Stenosarchaea group</taxon>
        <taxon>Halobacteria</taxon>
        <taxon>Halobacteriales</taxon>
        <taxon>Natrialbaceae</taxon>
        <taxon>Natrinema</taxon>
    </lineage>
</organism>
<dbReference type="RefSeq" id="WP_138243396.1">
    <property type="nucleotide sequence ID" value="NZ_CP040330.1"/>
</dbReference>
<feature type="transmembrane region" description="Helical" evidence="1">
    <location>
        <begin position="12"/>
        <end position="30"/>
    </location>
</feature>
<dbReference type="Proteomes" id="UP000302218">
    <property type="component" value="Chromosome"/>
</dbReference>
<evidence type="ECO:0000313" key="2">
    <source>
        <dbReference type="EMBL" id="QCS40869.1"/>
    </source>
</evidence>
<protein>
    <submittedName>
        <fullName evidence="2">Uncharacterized protein</fullName>
    </submittedName>
</protein>
<keyword evidence="1" id="KW-0472">Membrane</keyword>
<dbReference type="GeneID" id="40263677"/>
<feature type="transmembrane region" description="Helical" evidence="1">
    <location>
        <begin position="36"/>
        <end position="54"/>
    </location>
</feature>
<reference evidence="3" key="1">
    <citation type="submission" date="2019-05" db="EMBL/GenBank/DDBJ databases">
        <title>Genome sequence and methylation pattern of the halophilic Archaeon Natrinema versiforme BOL5-4.</title>
        <authorList>
            <person name="DasSarma P."/>
            <person name="Anton B.P."/>
            <person name="DasSarma S.L."/>
            <person name="Martinez F.L."/>
            <person name="Guzman D."/>
            <person name="Roberts R.J."/>
            <person name="DasSarma S."/>
        </authorList>
    </citation>
    <scope>NUCLEOTIDE SEQUENCE [LARGE SCALE GENOMIC DNA]</scope>
    <source>
        <strain evidence="3">BOL5-4</strain>
    </source>
</reference>
<evidence type="ECO:0000256" key="1">
    <source>
        <dbReference type="SAM" id="Phobius"/>
    </source>
</evidence>
<keyword evidence="1" id="KW-1133">Transmembrane helix</keyword>
<evidence type="ECO:0000313" key="3">
    <source>
        <dbReference type="Proteomes" id="UP000302218"/>
    </source>
</evidence>
<gene>
    <name evidence="2" type="ORF">FEJ81_00360</name>
</gene>
<keyword evidence="1" id="KW-0812">Transmembrane</keyword>
<proteinExistence type="predicted"/>
<dbReference type="EMBL" id="CP040330">
    <property type="protein sequence ID" value="QCS40869.1"/>
    <property type="molecule type" value="Genomic_DNA"/>
</dbReference>
<dbReference type="AlphaFoldDB" id="A0A4V1FX68"/>
<dbReference type="KEGG" id="nvr:FEJ81_00360"/>